<dbReference type="RefSeq" id="XP_039117608.1">
    <property type="nucleotide sequence ID" value="XM_039261674.1"/>
</dbReference>
<accession>A0AB40ARM9</accession>
<gene>
    <name evidence="2" type="primary">LOC120253341</name>
</gene>
<dbReference type="AlphaFoldDB" id="A0AB40ARM9"/>
<evidence type="ECO:0000313" key="2">
    <source>
        <dbReference type="RefSeq" id="XP_039117608.1"/>
    </source>
</evidence>
<reference evidence="2" key="1">
    <citation type="submission" date="2025-08" db="UniProtKB">
        <authorList>
            <consortium name="RefSeq"/>
        </authorList>
    </citation>
    <scope>IDENTIFICATION</scope>
</reference>
<evidence type="ECO:0000313" key="1">
    <source>
        <dbReference type="Proteomes" id="UP001515500"/>
    </source>
</evidence>
<dbReference type="Proteomes" id="UP001515500">
    <property type="component" value="Unplaced"/>
</dbReference>
<dbReference type="GeneID" id="120253341"/>
<keyword evidence="1" id="KW-1185">Reference proteome</keyword>
<sequence>MWLVCVFDDYDRSISEAIKITKQPSPEQIKEEKLWLKLMHPQMGSGVNWEEIDAGQLKLLLVALVSDGGRDLKLSVYQNTEITNPKMLWTWTATVFNLEQNTSMRLFI</sequence>
<protein>
    <submittedName>
        <fullName evidence="2">Uncharacterized protein LOC120253341</fullName>
    </submittedName>
</protein>
<proteinExistence type="predicted"/>
<organism evidence="1 2">
    <name type="scientific">Dioscorea cayennensis subsp. rotundata</name>
    <name type="common">White Guinea yam</name>
    <name type="synonym">Dioscorea rotundata</name>
    <dbReference type="NCBI Taxonomy" id="55577"/>
    <lineage>
        <taxon>Eukaryota</taxon>
        <taxon>Viridiplantae</taxon>
        <taxon>Streptophyta</taxon>
        <taxon>Embryophyta</taxon>
        <taxon>Tracheophyta</taxon>
        <taxon>Spermatophyta</taxon>
        <taxon>Magnoliopsida</taxon>
        <taxon>Liliopsida</taxon>
        <taxon>Dioscoreales</taxon>
        <taxon>Dioscoreaceae</taxon>
        <taxon>Dioscorea</taxon>
    </lineage>
</organism>
<name>A0AB40ARM9_DIOCR</name>